<dbReference type="PANTHER" id="PTHR43179">
    <property type="entry name" value="RHAMNOSYLTRANSFERASE WBBL"/>
    <property type="match status" value="1"/>
</dbReference>
<dbReference type="SUPFAM" id="SSF53448">
    <property type="entry name" value="Nucleotide-diphospho-sugar transferases"/>
    <property type="match status" value="2"/>
</dbReference>
<dbReference type="EMBL" id="CP107241">
    <property type="protein sequence ID" value="WAH63721.1"/>
    <property type="molecule type" value="Genomic_DNA"/>
</dbReference>
<name>A0AA47I9F2_9XANT</name>
<dbReference type="InterPro" id="IPR029044">
    <property type="entry name" value="Nucleotide-diphossugar_trans"/>
</dbReference>
<proteinExistence type="predicted"/>
<reference evidence="2" key="1">
    <citation type="submission" date="2022-10" db="EMBL/GenBank/DDBJ databases">
        <title>Complete genome sequence resource for Xanthomonas hortorum isolated from Greek Oregano.</title>
        <authorList>
            <person name="Gonzalez-Tobon J."/>
            <person name="Helmann T.C."/>
            <person name="Daughtrey M."/>
            <person name="Stodghill P.V."/>
            <person name="Filiatrault M.J."/>
        </authorList>
    </citation>
    <scope>NUCLEOTIDE SEQUENCE</scope>
    <source>
        <strain evidence="2">Oregano 108</strain>
    </source>
</reference>
<accession>A0AA47I9F2</accession>
<evidence type="ECO:0000313" key="3">
    <source>
        <dbReference type="Proteomes" id="UP001164737"/>
    </source>
</evidence>
<sequence>MADIMPPASVSVWRCVPIANIASAGEPDLWEAVDGDPQFRITPSNLPIQSGWYRLRASFREIEGCLRAPCFYPDYGQGISEQTRIDVGVLIASGQLDALVHFPEPVHALRFDPCEGRARFVFSEVHATAVSEKEALWLMQLACLSALNDATPSKMLAITDTVRHHLNIAGHAEALLHLMPHYATVNLADRHLYATWTIRADRQINKMLDQALPVRALSEAQPLFSFLLPDEPVEFEACVASLFAQRFVDFELLLSSHQVDSLSRAVELYDDQRVRVIVASNNLRERIGQARGTFLCLLSASDRLHNCATGILAAAFAKCPNASAFYYDEDLIDPHGVRSQPFFKPAWDPVRFLEQDYLGRSVAIRRYAFGPFCDLDPALPWLNACINAVGDAELSRVVHVPHVLMHHCGKPGAISSPFGAQGVAEDHARLLNLRFAERVGAEVVQITPDRLRASHSSPGRPMVDIIIPTRDRVDLLSVCIDSLLSITLYENYRVAVVDNGSELAESIAYFGAIVEDPRVRVLAYNQPFNYSAINNHAVSQCDGDIVLLLNNDIEVVDGSWLEEMVGLAMRPDVGAVGAKLFYPDMTLQHAGVVLGVGGVAAHALAHASADFAGPYGQALLLQQYSAVTAACLAIRRDLYLAVSGLDETIAVAFNDVDFCLRVQRAGYRNVWTPHASLIHHESASRGIEDDPVKQARFASEVKTMLERWFAVLNSDPAYSPNLSLIGAAGVVDPERHAPDVIRQA</sequence>
<dbReference type="InterPro" id="IPR001173">
    <property type="entry name" value="Glyco_trans_2-like"/>
</dbReference>
<dbReference type="Proteomes" id="UP001164737">
    <property type="component" value="Chromosome"/>
</dbReference>
<dbReference type="PANTHER" id="PTHR43179:SF7">
    <property type="entry name" value="RHAMNOSYLTRANSFERASE WBBL"/>
    <property type="match status" value="1"/>
</dbReference>
<gene>
    <name evidence="2" type="ORF">OEG85_20145</name>
</gene>
<evidence type="ECO:0000259" key="1">
    <source>
        <dbReference type="Pfam" id="PF00535"/>
    </source>
</evidence>
<dbReference type="Gene3D" id="3.90.550.10">
    <property type="entry name" value="Spore Coat Polysaccharide Biosynthesis Protein SpsA, Chain A"/>
    <property type="match status" value="2"/>
</dbReference>
<dbReference type="Pfam" id="PF00535">
    <property type="entry name" value="Glycos_transf_2"/>
    <property type="match status" value="1"/>
</dbReference>
<evidence type="ECO:0000313" key="2">
    <source>
        <dbReference type="EMBL" id="WAH63721.1"/>
    </source>
</evidence>
<organism evidence="2 3">
    <name type="scientific">Xanthomonas hortorum</name>
    <dbReference type="NCBI Taxonomy" id="56454"/>
    <lineage>
        <taxon>Bacteria</taxon>
        <taxon>Pseudomonadati</taxon>
        <taxon>Pseudomonadota</taxon>
        <taxon>Gammaproteobacteria</taxon>
        <taxon>Lysobacterales</taxon>
        <taxon>Lysobacteraceae</taxon>
        <taxon>Xanthomonas</taxon>
    </lineage>
</organism>
<feature type="domain" description="Glycosyltransferase 2-like" evidence="1">
    <location>
        <begin position="465"/>
        <end position="585"/>
    </location>
</feature>
<dbReference type="AlphaFoldDB" id="A0AA47I9F2"/>
<protein>
    <submittedName>
        <fullName evidence="2">Glycosyltransferase family 2 protein</fullName>
    </submittedName>
</protein>
<dbReference type="RefSeq" id="WP_268212797.1">
    <property type="nucleotide sequence ID" value="NZ_CP107241.1"/>
</dbReference>
<dbReference type="CDD" id="cd04186">
    <property type="entry name" value="GT_2_like_c"/>
    <property type="match status" value="1"/>
</dbReference>